<dbReference type="Proteomes" id="UP000623687">
    <property type="component" value="Unassembled WGS sequence"/>
</dbReference>
<dbReference type="EMBL" id="JACETU010000005">
    <property type="protein sequence ID" value="KAF7427769.1"/>
    <property type="molecule type" value="Genomic_DNA"/>
</dbReference>
<accession>A0A8H6ZT96</accession>
<evidence type="ECO:0000256" key="1">
    <source>
        <dbReference type="SAM" id="MobiDB-lite"/>
    </source>
</evidence>
<feature type="compositionally biased region" description="Polar residues" evidence="1">
    <location>
        <begin position="10"/>
        <end position="23"/>
    </location>
</feature>
<feature type="region of interest" description="Disordered" evidence="1">
    <location>
        <begin position="161"/>
        <end position="181"/>
    </location>
</feature>
<sequence>MLHSKRHPSSKTMFTGTSAPTQASHKRRRLISPPPHLSNDDGPLNLSTPTGLSVLTQGSPTGESKGKLAATGGPKNPILTNAYCTSCRRILHATRTGIVECARCNAISCAICSRRCTQNIPSYPPTPQLSFTPTPTPSPSFPIRRLALHAANDTNSLSVNLTAKSDDASKKRKNATNDRPHDNASCAAKFFVRIPFEESSLLTFADGNVKVDADGGGCGRVVCKGCCYEDGEAVTCFSCNGTR</sequence>
<evidence type="ECO:0000313" key="2">
    <source>
        <dbReference type="EMBL" id="KAF7427769.1"/>
    </source>
</evidence>
<proteinExistence type="predicted"/>
<comment type="caution">
    <text evidence="2">The sequence shown here is derived from an EMBL/GenBank/DDBJ whole genome shotgun (WGS) entry which is preliminary data.</text>
</comment>
<dbReference type="RefSeq" id="XP_036630141.1">
    <property type="nucleotide sequence ID" value="XM_036776521.1"/>
</dbReference>
<reference evidence="2" key="1">
    <citation type="submission" date="2019-07" db="EMBL/GenBank/DDBJ databases">
        <authorList>
            <person name="Palmer J.M."/>
        </authorList>
    </citation>
    <scope>NUCLEOTIDE SEQUENCE</scope>
    <source>
        <strain evidence="2">PC9</strain>
    </source>
</reference>
<feature type="compositionally biased region" description="Polar residues" evidence="1">
    <location>
        <begin position="45"/>
        <end position="62"/>
    </location>
</feature>
<protein>
    <submittedName>
        <fullName evidence="2">Uncharacterized protein</fullName>
    </submittedName>
</protein>
<dbReference type="AlphaFoldDB" id="A0A8H6ZT96"/>
<feature type="compositionally biased region" description="Basic and acidic residues" evidence="1">
    <location>
        <begin position="164"/>
        <end position="181"/>
    </location>
</feature>
<dbReference type="VEuPathDB" id="FungiDB:PC9H_006984"/>
<gene>
    <name evidence="2" type="ORF">PC9H_006984</name>
</gene>
<feature type="region of interest" description="Disordered" evidence="1">
    <location>
        <begin position="1"/>
        <end position="72"/>
    </location>
</feature>
<dbReference type="OrthoDB" id="3240925at2759"/>
<dbReference type="GeneID" id="59376802"/>
<evidence type="ECO:0000313" key="3">
    <source>
        <dbReference type="Proteomes" id="UP000623687"/>
    </source>
</evidence>
<organism evidence="2 3">
    <name type="scientific">Pleurotus ostreatus</name>
    <name type="common">Oyster mushroom</name>
    <name type="synonym">White-rot fungus</name>
    <dbReference type="NCBI Taxonomy" id="5322"/>
    <lineage>
        <taxon>Eukaryota</taxon>
        <taxon>Fungi</taxon>
        <taxon>Dikarya</taxon>
        <taxon>Basidiomycota</taxon>
        <taxon>Agaricomycotina</taxon>
        <taxon>Agaricomycetes</taxon>
        <taxon>Agaricomycetidae</taxon>
        <taxon>Agaricales</taxon>
        <taxon>Pleurotineae</taxon>
        <taxon>Pleurotaceae</taxon>
        <taxon>Pleurotus</taxon>
    </lineage>
</organism>
<keyword evidence="3" id="KW-1185">Reference proteome</keyword>
<name>A0A8H6ZT96_PLEOS</name>